<protein>
    <submittedName>
        <fullName evidence="1">Uncharacterized protein</fullName>
    </submittedName>
</protein>
<evidence type="ECO:0000313" key="1">
    <source>
        <dbReference type="EMBL" id="MFH4983947.1"/>
    </source>
</evidence>
<organism evidence="1 2">
    <name type="scientific">Gnathostoma spinigerum</name>
    <dbReference type="NCBI Taxonomy" id="75299"/>
    <lineage>
        <taxon>Eukaryota</taxon>
        <taxon>Metazoa</taxon>
        <taxon>Ecdysozoa</taxon>
        <taxon>Nematoda</taxon>
        <taxon>Chromadorea</taxon>
        <taxon>Rhabditida</taxon>
        <taxon>Spirurina</taxon>
        <taxon>Gnathostomatomorpha</taxon>
        <taxon>Gnathostomatoidea</taxon>
        <taxon>Gnathostomatidae</taxon>
        <taxon>Gnathostoma</taxon>
    </lineage>
</organism>
<comment type="caution">
    <text evidence="1">The sequence shown here is derived from an EMBL/GenBank/DDBJ whole genome shotgun (WGS) entry which is preliminary data.</text>
</comment>
<sequence length="145" mass="16724">MFSVSVVYSTKIAFHPTHSCFSRYNGVRGWDILCPMIDDEEGEHQLFYGQRSPDIYSPIDAKFVGRTRLKAVQGMYTECDNNGVVLIGTGKWEQNSSKYLLQTIIVFRVRMNILLLHTPFKKAKFDRRCTVFSGVCFVCFLIHIK</sequence>
<dbReference type="Proteomes" id="UP001608902">
    <property type="component" value="Unassembled WGS sequence"/>
</dbReference>
<dbReference type="EMBL" id="JBGFUD010014547">
    <property type="protein sequence ID" value="MFH4983947.1"/>
    <property type="molecule type" value="Genomic_DNA"/>
</dbReference>
<name>A0ABD6F338_9BILA</name>
<accession>A0ABD6F338</accession>
<dbReference type="AlphaFoldDB" id="A0ABD6F338"/>
<gene>
    <name evidence="1" type="ORF">AB6A40_010656</name>
</gene>
<proteinExistence type="predicted"/>
<reference evidence="1 2" key="1">
    <citation type="submission" date="2024-08" db="EMBL/GenBank/DDBJ databases">
        <title>Gnathostoma spinigerum genome.</title>
        <authorList>
            <person name="Gonzalez-Bertolin B."/>
            <person name="Monzon S."/>
            <person name="Zaballos A."/>
            <person name="Jimenez P."/>
            <person name="Dekumyoy P."/>
            <person name="Varona S."/>
            <person name="Cuesta I."/>
            <person name="Sumanam S."/>
            <person name="Adisakwattana P."/>
            <person name="Gasser R.B."/>
            <person name="Hernandez-Gonzalez A."/>
            <person name="Young N.D."/>
            <person name="Perteguer M.J."/>
        </authorList>
    </citation>
    <scope>NUCLEOTIDE SEQUENCE [LARGE SCALE GENOMIC DNA]</scope>
    <source>
        <strain evidence="1">AL3</strain>
        <tissue evidence="1">Liver</tissue>
    </source>
</reference>
<keyword evidence="2" id="KW-1185">Reference proteome</keyword>
<evidence type="ECO:0000313" key="2">
    <source>
        <dbReference type="Proteomes" id="UP001608902"/>
    </source>
</evidence>